<keyword evidence="1" id="KW-0378">Hydrolase</keyword>
<proteinExistence type="predicted"/>
<evidence type="ECO:0000313" key="3">
    <source>
        <dbReference type="Proteomes" id="UP000030765"/>
    </source>
</evidence>
<reference evidence="2" key="2">
    <citation type="submission" date="2020-05" db="UniProtKB">
        <authorList>
            <consortium name="EnsemblMetazoa"/>
        </authorList>
    </citation>
    <scope>IDENTIFICATION</scope>
</reference>
<dbReference type="VEuPathDB" id="VectorBase:ASIC003431"/>
<protein>
    <submittedName>
        <fullName evidence="1 2">NUDIX hydrolase</fullName>
    </submittedName>
</protein>
<reference evidence="1 3" key="1">
    <citation type="journal article" date="2014" name="BMC Genomics">
        <title>Genome sequence of Anopheles sinensis provides insight into genetics basis of mosquito competence for malaria parasites.</title>
        <authorList>
            <person name="Zhou D."/>
            <person name="Zhang D."/>
            <person name="Ding G."/>
            <person name="Shi L."/>
            <person name="Hou Q."/>
            <person name="Ye Y."/>
            <person name="Xu Y."/>
            <person name="Zhou H."/>
            <person name="Xiong C."/>
            <person name="Li S."/>
            <person name="Yu J."/>
            <person name="Hong S."/>
            <person name="Yu X."/>
            <person name="Zou P."/>
            <person name="Chen C."/>
            <person name="Chang X."/>
            <person name="Wang W."/>
            <person name="Lv Y."/>
            <person name="Sun Y."/>
            <person name="Ma L."/>
            <person name="Shen B."/>
            <person name="Zhu C."/>
        </authorList>
    </citation>
    <scope>NUCLEOTIDE SEQUENCE [LARGE SCALE GENOMIC DNA]</scope>
</reference>
<evidence type="ECO:0000313" key="2">
    <source>
        <dbReference type="EnsemblMetazoa" id="ASIC003431-PA"/>
    </source>
</evidence>
<dbReference type="AlphaFoldDB" id="A0A084VEA6"/>
<accession>A0A084VEA6</accession>
<evidence type="ECO:0000313" key="1">
    <source>
        <dbReference type="EMBL" id="KFB36300.1"/>
    </source>
</evidence>
<dbReference type="GO" id="GO:0016787">
    <property type="term" value="F:hydrolase activity"/>
    <property type="evidence" value="ECO:0007669"/>
    <property type="project" value="UniProtKB-KW"/>
</dbReference>
<gene>
    <name evidence="1" type="ORF">ZHAS_00003431</name>
</gene>
<dbReference type="EnsemblMetazoa" id="ASIC003431-RA">
    <property type="protein sequence ID" value="ASIC003431-PA"/>
    <property type="gene ID" value="ASIC003431"/>
</dbReference>
<dbReference type="EMBL" id="ATLV01012265">
    <property type="status" value="NOT_ANNOTATED_CDS"/>
    <property type="molecule type" value="Genomic_DNA"/>
</dbReference>
<keyword evidence="3" id="KW-1185">Reference proteome</keyword>
<dbReference type="EMBL" id="KE524776">
    <property type="protein sequence ID" value="KFB36300.1"/>
    <property type="molecule type" value="Genomic_DNA"/>
</dbReference>
<dbReference type="Proteomes" id="UP000030765">
    <property type="component" value="Unassembled WGS sequence"/>
</dbReference>
<sequence>MASHEKALVRRFEWDDEEPTRPAHLKENSIYLDSPAIMVVVVVVVSDFPPDRSSNRTKEQLMDVGHECRRFGGRYRENMCF</sequence>
<organism evidence="1">
    <name type="scientific">Anopheles sinensis</name>
    <name type="common">Mosquito</name>
    <dbReference type="NCBI Taxonomy" id="74873"/>
    <lineage>
        <taxon>Eukaryota</taxon>
        <taxon>Metazoa</taxon>
        <taxon>Ecdysozoa</taxon>
        <taxon>Arthropoda</taxon>
        <taxon>Hexapoda</taxon>
        <taxon>Insecta</taxon>
        <taxon>Pterygota</taxon>
        <taxon>Neoptera</taxon>
        <taxon>Endopterygota</taxon>
        <taxon>Diptera</taxon>
        <taxon>Nematocera</taxon>
        <taxon>Culicoidea</taxon>
        <taxon>Culicidae</taxon>
        <taxon>Anophelinae</taxon>
        <taxon>Anopheles</taxon>
    </lineage>
</organism>
<name>A0A084VEA6_ANOSI</name>